<evidence type="ECO:0000313" key="3">
    <source>
        <dbReference type="Proteomes" id="UP001303760"/>
    </source>
</evidence>
<evidence type="ECO:0000256" key="1">
    <source>
        <dbReference type="SAM" id="MobiDB-lite"/>
    </source>
</evidence>
<reference evidence="2" key="2">
    <citation type="submission" date="2023-05" db="EMBL/GenBank/DDBJ databases">
        <authorList>
            <consortium name="Lawrence Berkeley National Laboratory"/>
            <person name="Steindorff A."/>
            <person name="Hensen N."/>
            <person name="Bonometti L."/>
            <person name="Westerberg I."/>
            <person name="Brannstrom I.O."/>
            <person name="Guillou S."/>
            <person name="Cros-Aarteil S."/>
            <person name="Calhoun S."/>
            <person name="Haridas S."/>
            <person name="Kuo A."/>
            <person name="Mondo S."/>
            <person name="Pangilinan J."/>
            <person name="Riley R."/>
            <person name="Labutti K."/>
            <person name="Andreopoulos B."/>
            <person name="Lipzen A."/>
            <person name="Chen C."/>
            <person name="Yanf M."/>
            <person name="Daum C."/>
            <person name="Ng V."/>
            <person name="Clum A."/>
            <person name="Ohm R."/>
            <person name="Martin F."/>
            <person name="Silar P."/>
            <person name="Natvig D."/>
            <person name="Lalanne C."/>
            <person name="Gautier V."/>
            <person name="Ament-Velasquez S.L."/>
            <person name="Kruys A."/>
            <person name="Hutchinson M.I."/>
            <person name="Powell A.J."/>
            <person name="Barry K."/>
            <person name="Miller A.N."/>
            <person name="Grigoriev I.V."/>
            <person name="Debuchy R."/>
            <person name="Gladieux P."/>
            <person name="Thoren M.H."/>
            <person name="Johannesson H."/>
        </authorList>
    </citation>
    <scope>NUCLEOTIDE SEQUENCE</scope>
    <source>
        <strain evidence="2">CBS 532.94</strain>
    </source>
</reference>
<reference evidence="2" key="1">
    <citation type="journal article" date="2023" name="Mol. Phylogenet. Evol.">
        <title>Genome-scale phylogeny and comparative genomics of the fungal order Sordariales.</title>
        <authorList>
            <person name="Hensen N."/>
            <person name="Bonometti L."/>
            <person name="Westerberg I."/>
            <person name="Brannstrom I.O."/>
            <person name="Guillou S."/>
            <person name="Cros-Aarteil S."/>
            <person name="Calhoun S."/>
            <person name="Haridas S."/>
            <person name="Kuo A."/>
            <person name="Mondo S."/>
            <person name="Pangilinan J."/>
            <person name="Riley R."/>
            <person name="LaButti K."/>
            <person name="Andreopoulos B."/>
            <person name="Lipzen A."/>
            <person name="Chen C."/>
            <person name="Yan M."/>
            <person name="Daum C."/>
            <person name="Ng V."/>
            <person name="Clum A."/>
            <person name="Steindorff A."/>
            <person name="Ohm R.A."/>
            <person name="Martin F."/>
            <person name="Silar P."/>
            <person name="Natvig D.O."/>
            <person name="Lalanne C."/>
            <person name="Gautier V."/>
            <person name="Ament-Velasquez S.L."/>
            <person name="Kruys A."/>
            <person name="Hutchinson M.I."/>
            <person name="Powell A.J."/>
            <person name="Barry K."/>
            <person name="Miller A.N."/>
            <person name="Grigoriev I.V."/>
            <person name="Debuchy R."/>
            <person name="Gladieux P."/>
            <person name="Hiltunen Thoren M."/>
            <person name="Johannesson H."/>
        </authorList>
    </citation>
    <scope>NUCLEOTIDE SEQUENCE</scope>
    <source>
        <strain evidence="2">CBS 532.94</strain>
    </source>
</reference>
<feature type="region of interest" description="Disordered" evidence="1">
    <location>
        <begin position="43"/>
        <end position="74"/>
    </location>
</feature>
<dbReference type="EMBL" id="MU860046">
    <property type="protein sequence ID" value="KAK4240174.1"/>
    <property type="molecule type" value="Genomic_DNA"/>
</dbReference>
<name>A0AAN7CDR3_9PEZI</name>
<gene>
    <name evidence="2" type="ORF">C8A03DRAFT_31743</name>
</gene>
<feature type="compositionally biased region" description="Low complexity" evidence="1">
    <location>
        <begin position="52"/>
        <end position="74"/>
    </location>
</feature>
<keyword evidence="3" id="KW-1185">Reference proteome</keyword>
<evidence type="ECO:0000313" key="2">
    <source>
        <dbReference type="EMBL" id="KAK4240174.1"/>
    </source>
</evidence>
<proteinExistence type="predicted"/>
<organism evidence="2 3">
    <name type="scientific">Achaetomium macrosporum</name>
    <dbReference type="NCBI Taxonomy" id="79813"/>
    <lineage>
        <taxon>Eukaryota</taxon>
        <taxon>Fungi</taxon>
        <taxon>Dikarya</taxon>
        <taxon>Ascomycota</taxon>
        <taxon>Pezizomycotina</taxon>
        <taxon>Sordariomycetes</taxon>
        <taxon>Sordariomycetidae</taxon>
        <taxon>Sordariales</taxon>
        <taxon>Chaetomiaceae</taxon>
        <taxon>Achaetomium</taxon>
    </lineage>
</organism>
<dbReference type="Proteomes" id="UP001303760">
    <property type="component" value="Unassembled WGS sequence"/>
</dbReference>
<protein>
    <submittedName>
        <fullName evidence="2">Uncharacterized protein</fullName>
    </submittedName>
</protein>
<sequence>MARWKRSTSSLLQAGCRSRARRWGGKRSSWFWLWLVGCRREKSKTGSCGRDNSSNSSSVISLVGGPSSSSSSSPLLSSSASSLSSVETAVDVASGGIGNSQKRRSWVEGITTRLSSLASRSRRESSLFGDWERDDGDQGGDPRWYKRVSSVVVMGWRKGYAVVNEEEEGEVNEEKVSEWWNIFLVGIGSISNLYIPVGNLNELDLSPGPLPTRTGLAPTVEEGIELVEL</sequence>
<dbReference type="AlphaFoldDB" id="A0AAN7CDR3"/>
<comment type="caution">
    <text evidence="2">The sequence shown here is derived from an EMBL/GenBank/DDBJ whole genome shotgun (WGS) entry which is preliminary data.</text>
</comment>
<accession>A0AAN7CDR3</accession>